<dbReference type="Proteomes" id="UP001149079">
    <property type="component" value="Unassembled WGS sequence"/>
</dbReference>
<keyword evidence="2" id="KW-1185">Reference proteome</keyword>
<dbReference type="OrthoDB" id="4376247at2759"/>
<protein>
    <submittedName>
        <fullName evidence="1">Uncharacterized protein</fullName>
    </submittedName>
</protein>
<dbReference type="RefSeq" id="XP_056524260.1">
    <property type="nucleotide sequence ID" value="XM_056662147.1"/>
</dbReference>
<dbReference type="EMBL" id="JAPQKL010000002">
    <property type="protein sequence ID" value="KAJ5142616.1"/>
    <property type="molecule type" value="Genomic_DNA"/>
</dbReference>
<dbReference type="AlphaFoldDB" id="A0A9W9H9L8"/>
<evidence type="ECO:0000313" key="2">
    <source>
        <dbReference type="Proteomes" id="UP001149079"/>
    </source>
</evidence>
<accession>A0A9W9H9L8</accession>
<comment type="caution">
    <text evidence="1">The sequence shown here is derived from an EMBL/GenBank/DDBJ whole genome shotgun (WGS) entry which is preliminary data.</text>
</comment>
<proteinExistence type="predicted"/>
<evidence type="ECO:0000313" key="1">
    <source>
        <dbReference type="EMBL" id="KAJ5142616.1"/>
    </source>
</evidence>
<organism evidence="1 2">
    <name type="scientific">Penicillium bovifimosum</name>
    <dbReference type="NCBI Taxonomy" id="126998"/>
    <lineage>
        <taxon>Eukaryota</taxon>
        <taxon>Fungi</taxon>
        <taxon>Dikarya</taxon>
        <taxon>Ascomycota</taxon>
        <taxon>Pezizomycotina</taxon>
        <taxon>Eurotiomycetes</taxon>
        <taxon>Eurotiomycetidae</taxon>
        <taxon>Eurotiales</taxon>
        <taxon>Aspergillaceae</taxon>
        <taxon>Penicillium</taxon>
    </lineage>
</organism>
<reference evidence="1" key="2">
    <citation type="journal article" date="2023" name="IMA Fungus">
        <title>Comparative genomic study of the Penicillium genus elucidates a diverse pangenome and 15 lateral gene transfer events.</title>
        <authorList>
            <person name="Petersen C."/>
            <person name="Sorensen T."/>
            <person name="Nielsen M.R."/>
            <person name="Sondergaard T.E."/>
            <person name="Sorensen J.L."/>
            <person name="Fitzpatrick D.A."/>
            <person name="Frisvad J.C."/>
            <person name="Nielsen K.L."/>
        </authorList>
    </citation>
    <scope>NUCLEOTIDE SEQUENCE</scope>
    <source>
        <strain evidence="1">IBT 22155</strain>
    </source>
</reference>
<dbReference type="GeneID" id="81401317"/>
<name>A0A9W9H9L8_9EURO</name>
<sequence>MTVHVASTTYMKAYMKGSPMSLICFKNGVGASLSSSNTGSITIMAPEESDVQTKKLGILRTLFTDDSGAIIKDIRDDPIMVDIMDVAIEYLVQEIRAEFGELRRLSTFGQWKADEDVRQLDMSMMGKELSEHAPLFTNLMTELACNTNARSNGYVRKEEESYLVMLASILLLKSSRNTTNRFARMLGFYLQPRLRN</sequence>
<reference evidence="1" key="1">
    <citation type="submission" date="2022-11" db="EMBL/GenBank/DDBJ databases">
        <authorList>
            <person name="Petersen C."/>
        </authorList>
    </citation>
    <scope>NUCLEOTIDE SEQUENCE</scope>
    <source>
        <strain evidence="1">IBT 22155</strain>
    </source>
</reference>
<gene>
    <name evidence="1" type="ORF">N7515_001403</name>
</gene>